<dbReference type="GO" id="GO:0045490">
    <property type="term" value="P:pectin catabolic process"/>
    <property type="evidence" value="ECO:0007669"/>
    <property type="project" value="UniProtKB-UniRule"/>
</dbReference>
<dbReference type="AlphaFoldDB" id="A0A9E7JT13"/>
<organism evidence="10 11">
    <name type="scientific">Musa troglodytarum</name>
    <name type="common">fe'i banana</name>
    <dbReference type="NCBI Taxonomy" id="320322"/>
    <lineage>
        <taxon>Eukaryota</taxon>
        <taxon>Viridiplantae</taxon>
        <taxon>Streptophyta</taxon>
        <taxon>Embryophyta</taxon>
        <taxon>Tracheophyta</taxon>
        <taxon>Spermatophyta</taxon>
        <taxon>Magnoliopsida</taxon>
        <taxon>Liliopsida</taxon>
        <taxon>Zingiberales</taxon>
        <taxon>Musaceae</taxon>
        <taxon>Musa</taxon>
    </lineage>
</organism>
<evidence type="ECO:0000259" key="9">
    <source>
        <dbReference type="SMART" id="SM00856"/>
    </source>
</evidence>
<comment type="similarity">
    <text evidence="3">In the C-terminal section; belongs to the pectinesterase family.</text>
</comment>
<feature type="active site" evidence="6">
    <location>
        <position position="387"/>
    </location>
</feature>
<evidence type="ECO:0000313" key="10">
    <source>
        <dbReference type="EMBL" id="URD92338.1"/>
    </source>
</evidence>
<proteinExistence type="inferred from homology"/>
<reference evidence="10" key="1">
    <citation type="submission" date="2022-05" db="EMBL/GenBank/DDBJ databases">
        <title>The Musa troglodytarum L. genome provides insights into the mechanism of non-climacteric behaviour and enrichment of carotenoids.</title>
        <authorList>
            <person name="Wang J."/>
        </authorList>
    </citation>
    <scope>NUCLEOTIDE SEQUENCE</scope>
    <source>
        <tissue evidence="10">Leaf</tissue>
    </source>
</reference>
<evidence type="ECO:0000256" key="6">
    <source>
        <dbReference type="PROSITE-ProRule" id="PRU10040"/>
    </source>
</evidence>
<dbReference type="InterPro" id="IPR006501">
    <property type="entry name" value="Pectinesterase_inhib_dom"/>
</dbReference>
<dbReference type="PROSITE" id="PS00503">
    <property type="entry name" value="PECTINESTERASE_2"/>
    <property type="match status" value="1"/>
</dbReference>
<protein>
    <recommendedName>
        <fullName evidence="7">Pectinesterase</fullName>
        <ecNumber evidence="7">3.1.1.11</ecNumber>
    </recommendedName>
</protein>
<evidence type="ECO:0000256" key="7">
    <source>
        <dbReference type="RuleBase" id="RU000589"/>
    </source>
</evidence>
<feature type="compositionally biased region" description="Basic and acidic residues" evidence="8">
    <location>
        <begin position="185"/>
        <end position="200"/>
    </location>
</feature>
<evidence type="ECO:0000256" key="1">
    <source>
        <dbReference type="ARBA" id="ARBA00005184"/>
    </source>
</evidence>
<dbReference type="Proteomes" id="UP001055439">
    <property type="component" value="Chromosome 3"/>
</dbReference>
<feature type="region of interest" description="Disordered" evidence="8">
    <location>
        <begin position="184"/>
        <end position="216"/>
    </location>
</feature>
<dbReference type="EC" id="3.1.1.11" evidence="7"/>
<feature type="signal peptide" evidence="7">
    <location>
        <begin position="1"/>
        <end position="30"/>
    </location>
</feature>
<dbReference type="InterPro" id="IPR035513">
    <property type="entry name" value="Invertase/methylesterase_inhib"/>
</dbReference>
<dbReference type="OrthoDB" id="2019149at2759"/>
<dbReference type="SUPFAM" id="SSF51126">
    <property type="entry name" value="Pectin lyase-like"/>
    <property type="match status" value="1"/>
</dbReference>
<accession>A0A9E7JT13</accession>
<evidence type="ECO:0000256" key="5">
    <source>
        <dbReference type="ARBA" id="ARBA00023085"/>
    </source>
</evidence>
<keyword evidence="4 7" id="KW-0378">Hydrolase</keyword>
<dbReference type="EMBL" id="CP097505">
    <property type="protein sequence ID" value="URD92338.1"/>
    <property type="molecule type" value="Genomic_DNA"/>
</dbReference>
<dbReference type="SMART" id="SM00856">
    <property type="entry name" value="PMEI"/>
    <property type="match status" value="1"/>
</dbReference>
<dbReference type="GO" id="GO:0030599">
    <property type="term" value="F:pectinesterase activity"/>
    <property type="evidence" value="ECO:0007669"/>
    <property type="project" value="UniProtKB-UniRule"/>
</dbReference>
<dbReference type="InterPro" id="IPR000070">
    <property type="entry name" value="Pectinesterase_cat"/>
</dbReference>
<dbReference type="GO" id="GO:0004857">
    <property type="term" value="F:enzyme inhibitor activity"/>
    <property type="evidence" value="ECO:0007669"/>
    <property type="project" value="InterPro"/>
</dbReference>
<dbReference type="InterPro" id="IPR011050">
    <property type="entry name" value="Pectin_lyase_fold/virulence"/>
</dbReference>
<dbReference type="Gene3D" id="1.20.140.40">
    <property type="entry name" value="Invertase/pectin methylesterase inhibitor family protein"/>
    <property type="match status" value="1"/>
</dbReference>
<evidence type="ECO:0000256" key="3">
    <source>
        <dbReference type="ARBA" id="ARBA00007786"/>
    </source>
</evidence>
<sequence>MLSCQYLLAFFVLPLAAVVAPSPSVSPVSACRSSFYPKLCRAVLSPLRFPSNQYEYGRYSVKQALKRARRTAALFDRYISGAAGGGRARRGVSGGALEDCRALASLNADYLEAVQAELGPREAALGVAAVGRVRALMSAVVTNQQTCYDGLEASRTFPELRGALADETRLYGVSLGLVATALDQSENRGHGKSTEPDERTGSTGGQRSPPADFPAIGRNLLEESGEVVPVNQSQSVKVAKDGSGNFTTVGDAVTFAPNNTAIEDGYFAIYIEEGVYSENVVVPKNKKNLILIGVGINRTIITSNRSVVDGWTTFASATFVVHGERFIAIDITFENTAGPEKHQAVAVRNSADLSSFYRCSFLGYQDTLYVHSLRQFYRDCDVYGTVDFIFGNAASVFQNCNIYARKPLPGQVNAVTAQGRTMPDQTTGISIHNCTVRAAPDLEAADRNFTKTFLGRPWKEYSRTVYMQSFIDGVIEPVGWLEWSGSFALTTLYYGEYDNHGPGANTSGRVQWPGYSLMNAMDALNFTVYNFTTADAWLSSTSIPYSGGLL</sequence>
<dbReference type="InterPro" id="IPR012334">
    <property type="entry name" value="Pectin_lyas_fold"/>
</dbReference>
<dbReference type="Gene3D" id="2.160.20.10">
    <property type="entry name" value="Single-stranded right-handed beta-helix, Pectin lyase-like"/>
    <property type="match status" value="1"/>
</dbReference>
<dbReference type="CDD" id="cd15798">
    <property type="entry name" value="PMEI-like_3"/>
    <property type="match status" value="1"/>
</dbReference>
<keyword evidence="7" id="KW-0732">Signal</keyword>
<name>A0A9E7JT13_9LILI</name>
<gene>
    <name evidence="10" type="ORF">MUK42_00190</name>
</gene>
<dbReference type="FunFam" id="2.160.20.10:FF:000001">
    <property type="entry name" value="Pectinesterase"/>
    <property type="match status" value="1"/>
</dbReference>
<comment type="similarity">
    <text evidence="2">In the N-terminal section; belongs to the PMEI family.</text>
</comment>
<dbReference type="Pfam" id="PF04043">
    <property type="entry name" value="PMEI"/>
    <property type="match status" value="1"/>
</dbReference>
<comment type="pathway">
    <text evidence="1 7">Glycan metabolism; pectin degradation; 2-dehydro-3-deoxy-D-gluconate from pectin: step 1/5.</text>
</comment>
<dbReference type="PANTHER" id="PTHR31707">
    <property type="entry name" value="PECTINESTERASE"/>
    <property type="match status" value="1"/>
</dbReference>
<feature type="domain" description="Pectinesterase inhibitor" evidence="9">
    <location>
        <begin position="22"/>
        <end position="177"/>
    </location>
</feature>
<keyword evidence="11" id="KW-1185">Reference proteome</keyword>
<evidence type="ECO:0000256" key="2">
    <source>
        <dbReference type="ARBA" id="ARBA00006027"/>
    </source>
</evidence>
<dbReference type="GO" id="GO:0042545">
    <property type="term" value="P:cell wall modification"/>
    <property type="evidence" value="ECO:0007669"/>
    <property type="project" value="UniProtKB-UniRule"/>
</dbReference>
<evidence type="ECO:0000256" key="4">
    <source>
        <dbReference type="ARBA" id="ARBA00022801"/>
    </source>
</evidence>
<evidence type="ECO:0000313" key="11">
    <source>
        <dbReference type="Proteomes" id="UP001055439"/>
    </source>
</evidence>
<dbReference type="SUPFAM" id="SSF101148">
    <property type="entry name" value="Plant invertase/pectin methylesterase inhibitor"/>
    <property type="match status" value="1"/>
</dbReference>
<dbReference type="InterPro" id="IPR033131">
    <property type="entry name" value="Pectinesterase_Asp_AS"/>
</dbReference>
<keyword evidence="5 7" id="KW-0063">Aspartyl esterase</keyword>
<evidence type="ECO:0000256" key="8">
    <source>
        <dbReference type="SAM" id="MobiDB-lite"/>
    </source>
</evidence>
<dbReference type="Pfam" id="PF01095">
    <property type="entry name" value="Pectinesterase"/>
    <property type="match status" value="1"/>
</dbReference>
<comment type="catalytic activity">
    <reaction evidence="7">
        <text>[(1-&gt;4)-alpha-D-galacturonosyl methyl ester](n) + n H2O = [(1-&gt;4)-alpha-D-galacturonosyl](n) + n methanol + n H(+)</text>
        <dbReference type="Rhea" id="RHEA:22380"/>
        <dbReference type="Rhea" id="RHEA-COMP:14570"/>
        <dbReference type="Rhea" id="RHEA-COMP:14573"/>
        <dbReference type="ChEBI" id="CHEBI:15377"/>
        <dbReference type="ChEBI" id="CHEBI:15378"/>
        <dbReference type="ChEBI" id="CHEBI:17790"/>
        <dbReference type="ChEBI" id="CHEBI:140522"/>
        <dbReference type="ChEBI" id="CHEBI:140523"/>
        <dbReference type="EC" id="3.1.1.11"/>
    </reaction>
</comment>
<feature type="chain" id="PRO_5039741608" description="Pectinesterase" evidence="7">
    <location>
        <begin position="31"/>
        <end position="550"/>
    </location>
</feature>